<protein>
    <recommendedName>
        <fullName evidence="4">E3 SUMO-protein ligase NSE2</fullName>
    </recommendedName>
    <alternativeName>
        <fullName evidence="11">E3 SUMO-protein transferase NSE2</fullName>
    </alternativeName>
    <alternativeName>
        <fullName evidence="12">Non-structural maintenance of chromosomes element 2 homolog</fullName>
    </alternativeName>
</protein>
<dbReference type="Proteomes" id="UP000008711">
    <property type="component" value="Unassembled WGS sequence"/>
</dbReference>
<dbReference type="InterPro" id="IPR026846">
    <property type="entry name" value="Nse2(Mms21)"/>
</dbReference>
<dbReference type="CDD" id="cd16651">
    <property type="entry name" value="SPL-RING_NSE2"/>
    <property type="match status" value="1"/>
</dbReference>
<evidence type="ECO:0000313" key="17">
    <source>
        <dbReference type="Proteomes" id="UP000008711"/>
    </source>
</evidence>
<dbReference type="Gene3D" id="3.30.40.10">
    <property type="entry name" value="Zinc/RING finger domain, C3HC4 (zinc finger)"/>
    <property type="match status" value="1"/>
</dbReference>
<evidence type="ECO:0000256" key="4">
    <source>
        <dbReference type="ARBA" id="ARBA00020923"/>
    </source>
</evidence>
<evidence type="ECO:0000256" key="7">
    <source>
        <dbReference type="ARBA" id="ARBA00022771"/>
    </source>
</evidence>
<evidence type="ECO:0000313" key="16">
    <source>
        <dbReference type="EMBL" id="EDV47000.1"/>
    </source>
</evidence>
<name>B3NTJ6_DROER</name>
<gene>
    <name evidence="16" type="primary">Dere\cerv</name>
    <name evidence="16" type="synonym">cerv</name>
    <name evidence="16" type="synonym">Dere\GG19392</name>
    <name evidence="16" type="synonym">dere_GLEANR_4141</name>
    <name evidence="16" type="synonym">GG19392</name>
    <name evidence="16" type="ORF">Dere_GG19392</name>
</gene>
<keyword evidence="5" id="KW-0808">Transferase</keyword>
<keyword evidence="6" id="KW-0479">Metal-binding</keyword>
<keyword evidence="10" id="KW-0539">Nucleus</keyword>
<dbReference type="HOGENOM" id="CLU_106881_0_0_1"/>
<evidence type="ECO:0000256" key="1">
    <source>
        <dbReference type="ARBA" id="ARBA00004123"/>
    </source>
</evidence>
<accession>B3NTJ6</accession>
<dbReference type="AlphaFoldDB" id="B3NTJ6"/>
<evidence type="ECO:0000256" key="2">
    <source>
        <dbReference type="ARBA" id="ARBA00004718"/>
    </source>
</evidence>
<dbReference type="EMBL" id="CH954180">
    <property type="protein sequence ID" value="EDV47000.1"/>
    <property type="molecule type" value="Genomic_DNA"/>
</dbReference>
<dbReference type="PROSITE" id="PS51044">
    <property type="entry name" value="ZF_SP_RING"/>
    <property type="match status" value="1"/>
</dbReference>
<proteinExistence type="inferred from homology"/>
<evidence type="ECO:0000256" key="9">
    <source>
        <dbReference type="ARBA" id="ARBA00022833"/>
    </source>
</evidence>
<evidence type="ECO:0000256" key="3">
    <source>
        <dbReference type="ARBA" id="ARBA00008212"/>
    </source>
</evidence>
<evidence type="ECO:0000259" key="15">
    <source>
        <dbReference type="PROSITE" id="PS51044"/>
    </source>
</evidence>
<dbReference type="GO" id="GO:0061665">
    <property type="term" value="F:SUMO ligase activity"/>
    <property type="evidence" value="ECO:0007669"/>
    <property type="project" value="TreeGrafter"/>
</dbReference>
<evidence type="ECO:0000256" key="5">
    <source>
        <dbReference type="ARBA" id="ARBA00022679"/>
    </source>
</evidence>
<comment type="subcellular location">
    <subcellularLocation>
        <location evidence="1">Nucleus</location>
    </subcellularLocation>
</comment>
<feature type="domain" description="SP-RING-type" evidence="15">
    <location>
        <begin position="133"/>
        <end position="226"/>
    </location>
</feature>
<organism evidence="16 17">
    <name type="scientific">Drosophila erecta</name>
    <name type="common">Fruit fly</name>
    <dbReference type="NCBI Taxonomy" id="7220"/>
    <lineage>
        <taxon>Eukaryota</taxon>
        <taxon>Metazoa</taxon>
        <taxon>Ecdysozoa</taxon>
        <taxon>Arthropoda</taxon>
        <taxon>Hexapoda</taxon>
        <taxon>Insecta</taxon>
        <taxon>Pterygota</taxon>
        <taxon>Neoptera</taxon>
        <taxon>Endopterygota</taxon>
        <taxon>Diptera</taxon>
        <taxon>Brachycera</taxon>
        <taxon>Muscomorpha</taxon>
        <taxon>Ephydroidea</taxon>
        <taxon>Drosophilidae</taxon>
        <taxon>Drosophila</taxon>
        <taxon>Sophophora</taxon>
    </lineage>
</organism>
<evidence type="ECO:0000256" key="6">
    <source>
        <dbReference type="ARBA" id="ARBA00022723"/>
    </source>
</evidence>
<evidence type="ECO:0000256" key="10">
    <source>
        <dbReference type="ARBA" id="ARBA00023242"/>
    </source>
</evidence>
<dbReference type="PANTHER" id="PTHR21330">
    <property type="entry name" value="E3 SUMO-PROTEIN LIGASE NSE2"/>
    <property type="match status" value="1"/>
</dbReference>
<dbReference type="Pfam" id="PF11789">
    <property type="entry name" value="zf-Nse"/>
    <property type="match status" value="1"/>
</dbReference>
<comment type="pathway">
    <text evidence="2">Protein modification; protein sumoylation.</text>
</comment>
<feature type="region of interest" description="Disordered" evidence="14">
    <location>
        <begin position="219"/>
        <end position="241"/>
    </location>
</feature>
<feature type="compositionally biased region" description="Acidic residues" evidence="14">
    <location>
        <begin position="224"/>
        <end position="241"/>
    </location>
</feature>
<comment type="similarity">
    <text evidence="3">Belongs to the NSE2 family.</text>
</comment>
<keyword evidence="8" id="KW-0833">Ubl conjugation pathway</keyword>
<evidence type="ECO:0000256" key="11">
    <source>
        <dbReference type="ARBA" id="ARBA00031731"/>
    </source>
</evidence>
<dbReference type="eggNOG" id="KOG2979">
    <property type="taxonomic scope" value="Eukaryota"/>
</dbReference>
<dbReference type="GO" id="GO:0005634">
    <property type="term" value="C:nucleus"/>
    <property type="evidence" value="ECO:0007669"/>
    <property type="project" value="UniProtKB-SubCell"/>
</dbReference>
<sequence length="241" mass="27296">MDFNQHVDSALTTYVDNTKFFREMADVVSDFSDGGEIQKLLEESARLRVEHAENLIRLKSKHEALCQTMQQVQNSSSTIEQFNEVWKKRSGAAERKRINVKNIAQFKNFKKTVESTAAQAGADVNGQANGAAHDEDLIIEGIEETGGEIFSLYDPWSKALMQNPVRNKMCGHIYDRDSVMLIIKDKIDIRCPVLGCANETYIQPAHLVEDAIVRQKVRQRMAEEVEDDTASEEDEEQADED</sequence>
<dbReference type="GO" id="GO:0016925">
    <property type="term" value="P:protein sumoylation"/>
    <property type="evidence" value="ECO:0007669"/>
    <property type="project" value="UniProtKB-UniPathway"/>
</dbReference>
<dbReference type="PANTHER" id="PTHR21330:SF1">
    <property type="entry name" value="E3 SUMO-PROTEIN LIGASE NSE2"/>
    <property type="match status" value="1"/>
</dbReference>
<dbReference type="OMA" id="FSLHDPW"/>
<reference evidence="16 17" key="2">
    <citation type="journal article" date="2008" name="Bioinformatics">
        <title>Assembly reconciliation.</title>
        <authorList>
            <person name="Zimin A.V."/>
            <person name="Smith D.R."/>
            <person name="Sutton G."/>
            <person name="Yorke J.A."/>
        </authorList>
    </citation>
    <scope>NUCLEOTIDE SEQUENCE [LARGE SCALE GENOMIC DNA]</scope>
    <source>
        <strain evidence="16 17">TSC#14021-0224.01</strain>
    </source>
</reference>
<dbReference type="GO" id="GO:0000724">
    <property type="term" value="P:double-strand break repair via homologous recombination"/>
    <property type="evidence" value="ECO:0007669"/>
    <property type="project" value="InterPro"/>
</dbReference>
<evidence type="ECO:0000256" key="8">
    <source>
        <dbReference type="ARBA" id="ARBA00022786"/>
    </source>
</evidence>
<keyword evidence="17" id="KW-1185">Reference proteome</keyword>
<dbReference type="InterPro" id="IPR004181">
    <property type="entry name" value="Znf_MIZ"/>
</dbReference>
<dbReference type="UniPathway" id="UPA00886"/>
<dbReference type="OrthoDB" id="26899at2759"/>
<keyword evidence="7 13" id="KW-0863">Zinc-finger</keyword>
<evidence type="ECO:0000256" key="12">
    <source>
        <dbReference type="ARBA" id="ARBA00032533"/>
    </source>
</evidence>
<reference evidence="16 17" key="1">
    <citation type="journal article" date="2007" name="Nature">
        <title>Evolution of genes and genomes on the Drosophila phylogeny.</title>
        <authorList>
            <consortium name="Drosophila 12 Genomes Consortium"/>
            <person name="Clark A.G."/>
            <person name="Eisen M.B."/>
            <person name="Smith D.R."/>
            <person name="Bergman C.M."/>
            <person name="Oliver B."/>
            <person name="Markow T.A."/>
            <person name="Kaufman T.C."/>
            <person name="Kellis M."/>
            <person name="Gelbart W."/>
            <person name="Iyer V.N."/>
            <person name="Pollard D.A."/>
            <person name="Sackton T.B."/>
            <person name="Larracuente A.M."/>
            <person name="Singh N.D."/>
            <person name="Abad J.P."/>
            <person name="Abt D.N."/>
            <person name="Adryan B."/>
            <person name="Aguade M."/>
            <person name="Akashi H."/>
            <person name="Anderson W.W."/>
            <person name="Aquadro C.F."/>
            <person name="Ardell D.H."/>
            <person name="Arguello R."/>
            <person name="Artieri C.G."/>
            <person name="Barbash D.A."/>
            <person name="Barker D."/>
            <person name="Barsanti P."/>
            <person name="Batterham P."/>
            <person name="Batzoglou S."/>
            <person name="Begun D."/>
            <person name="Bhutkar A."/>
            <person name="Blanco E."/>
            <person name="Bosak S.A."/>
            <person name="Bradley R.K."/>
            <person name="Brand A.D."/>
            <person name="Brent M.R."/>
            <person name="Brooks A.N."/>
            <person name="Brown R.H."/>
            <person name="Butlin R.K."/>
            <person name="Caggese C."/>
            <person name="Calvi B.R."/>
            <person name="Bernardo de Carvalho A."/>
            <person name="Caspi A."/>
            <person name="Castrezana S."/>
            <person name="Celniker S.E."/>
            <person name="Chang J.L."/>
            <person name="Chapple C."/>
            <person name="Chatterji S."/>
            <person name="Chinwalla A."/>
            <person name="Civetta A."/>
            <person name="Clifton S.W."/>
            <person name="Comeron J.M."/>
            <person name="Costello J.C."/>
            <person name="Coyne J.A."/>
            <person name="Daub J."/>
            <person name="David R.G."/>
            <person name="Delcher A.L."/>
            <person name="Delehaunty K."/>
            <person name="Do C.B."/>
            <person name="Ebling H."/>
            <person name="Edwards K."/>
            <person name="Eickbush T."/>
            <person name="Evans J.D."/>
            <person name="Filipski A."/>
            <person name="Findeiss S."/>
            <person name="Freyhult E."/>
            <person name="Fulton L."/>
            <person name="Fulton R."/>
            <person name="Garcia A.C."/>
            <person name="Gardiner A."/>
            <person name="Garfield D.A."/>
            <person name="Garvin B.E."/>
            <person name="Gibson G."/>
            <person name="Gilbert D."/>
            <person name="Gnerre S."/>
            <person name="Godfrey J."/>
            <person name="Good R."/>
            <person name="Gotea V."/>
            <person name="Gravely B."/>
            <person name="Greenberg A.J."/>
            <person name="Griffiths-Jones S."/>
            <person name="Gross S."/>
            <person name="Guigo R."/>
            <person name="Gustafson E.A."/>
            <person name="Haerty W."/>
            <person name="Hahn M.W."/>
            <person name="Halligan D.L."/>
            <person name="Halpern A.L."/>
            <person name="Halter G.M."/>
            <person name="Han M.V."/>
            <person name="Heger A."/>
            <person name="Hillier L."/>
            <person name="Hinrichs A.S."/>
            <person name="Holmes I."/>
            <person name="Hoskins R.A."/>
            <person name="Hubisz M.J."/>
            <person name="Hultmark D."/>
            <person name="Huntley M.A."/>
            <person name="Jaffe D.B."/>
            <person name="Jagadeeshan S."/>
            <person name="Jeck W.R."/>
            <person name="Johnson J."/>
            <person name="Jones C.D."/>
            <person name="Jordan W.C."/>
            <person name="Karpen G.H."/>
            <person name="Kataoka E."/>
            <person name="Keightley P.D."/>
            <person name="Kheradpour P."/>
            <person name="Kirkness E.F."/>
            <person name="Koerich L.B."/>
            <person name="Kristiansen K."/>
            <person name="Kudrna D."/>
            <person name="Kulathinal R.J."/>
            <person name="Kumar S."/>
            <person name="Kwok R."/>
            <person name="Lander E."/>
            <person name="Langley C.H."/>
            <person name="Lapoint R."/>
            <person name="Lazzaro B.P."/>
            <person name="Lee S.J."/>
            <person name="Levesque L."/>
            <person name="Li R."/>
            <person name="Lin C.F."/>
            <person name="Lin M.F."/>
            <person name="Lindblad-Toh K."/>
            <person name="Llopart A."/>
            <person name="Long M."/>
            <person name="Low L."/>
            <person name="Lozovsky E."/>
            <person name="Lu J."/>
            <person name="Luo M."/>
            <person name="Machado C.A."/>
            <person name="Makalowski W."/>
            <person name="Marzo M."/>
            <person name="Matsuda M."/>
            <person name="Matzkin L."/>
            <person name="McAllister B."/>
            <person name="McBride C.S."/>
            <person name="McKernan B."/>
            <person name="McKernan K."/>
            <person name="Mendez-Lago M."/>
            <person name="Minx P."/>
            <person name="Mollenhauer M.U."/>
            <person name="Montooth K."/>
            <person name="Mount S.M."/>
            <person name="Mu X."/>
            <person name="Myers E."/>
            <person name="Negre B."/>
            <person name="Newfeld S."/>
            <person name="Nielsen R."/>
            <person name="Noor M.A."/>
            <person name="O'Grady P."/>
            <person name="Pachter L."/>
            <person name="Papaceit M."/>
            <person name="Parisi M.J."/>
            <person name="Parisi M."/>
            <person name="Parts L."/>
            <person name="Pedersen J.S."/>
            <person name="Pesole G."/>
            <person name="Phillippy A.M."/>
            <person name="Ponting C.P."/>
            <person name="Pop M."/>
            <person name="Porcelli D."/>
            <person name="Powell J.R."/>
            <person name="Prohaska S."/>
            <person name="Pruitt K."/>
            <person name="Puig M."/>
            <person name="Quesneville H."/>
            <person name="Ram K.R."/>
            <person name="Rand D."/>
            <person name="Rasmussen M.D."/>
            <person name="Reed L.K."/>
            <person name="Reenan R."/>
            <person name="Reily A."/>
            <person name="Remington K.A."/>
            <person name="Rieger T.T."/>
            <person name="Ritchie M.G."/>
            <person name="Robin C."/>
            <person name="Rogers Y.H."/>
            <person name="Rohde C."/>
            <person name="Rozas J."/>
            <person name="Rubenfield M.J."/>
            <person name="Ruiz A."/>
            <person name="Russo S."/>
            <person name="Salzberg S.L."/>
            <person name="Sanchez-Gracia A."/>
            <person name="Saranga D.J."/>
            <person name="Sato H."/>
            <person name="Schaeffer S.W."/>
            <person name="Schatz M.C."/>
            <person name="Schlenke T."/>
            <person name="Schwartz R."/>
            <person name="Segarra C."/>
            <person name="Singh R.S."/>
            <person name="Sirot L."/>
            <person name="Sirota M."/>
            <person name="Sisneros N.B."/>
            <person name="Smith C.D."/>
            <person name="Smith T.F."/>
            <person name="Spieth J."/>
            <person name="Stage D.E."/>
            <person name="Stark A."/>
            <person name="Stephan W."/>
            <person name="Strausberg R.L."/>
            <person name="Strempel S."/>
            <person name="Sturgill D."/>
            <person name="Sutton G."/>
            <person name="Sutton G.G."/>
            <person name="Tao W."/>
            <person name="Teichmann S."/>
            <person name="Tobari Y.N."/>
            <person name="Tomimura Y."/>
            <person name="Tsolas J.M."/>
            <person name="Valente V.L."/>
            <person name="Venter E."/>
            <person name="Venter J.C."/>
            <person name="Vicario S."/>
            <person name="Vieira F.G."/>
            <person name="Vilella A.J."/>
            <person name="Villasante A."/>
            <person name="Walenz B."/>
            <person name="Wang J."/>
            <person name="Wasserman M."/>
            <person name="Watts T."/>
            <person name="Wilson D."/>
            <person name="Wilson R.K."/>
            <person name="Wing R.A."/>
            <person name="Wolfner M.F."/>
            <person name="Wong A."/>
            <person name="Wong G.K."/>
            <person name="Wu C.I."/>
            <person name="Wu G."/>
            <person name="Yamamoto D."/>
            <person name="Yang H.P."/>
            <person name="Yang S.P."/>
            <person name="Yorke J.A."/>
            <person name="Yoshida K."/>
            <person name="Zdobnov E."/>
            <person name="Zhang P."/>
            <person name="Zhang Y."/>
            <person name="Zimin A.V."/>
            <person name="Baldwin J."/>
            <person name="Abdouelleil A."/>
            <person name="Abdulkadir J."/>
            <person name="Abebe A."/>
            <person name="Abera B."/>
            <person name="Abreu J."/>
            <person name="Acer S.C."/>
            <person name="Aftuck L."/>
            <person name="Alexander A."/>
            <person name="An P."/>
            <person name="Anderson E."/>
            <person name="Anderson S."/>
            <person name="Arachi H."/>
            <person name="Azer M."/>
            <person name="Bachantsang P."/>
            <person name="Barry A."/>
            <person name="Bayul T."/>
            <person name="Berlin A."/>
            <person name="Bessette D."/>
            <person name="Bloom T."/>
            <person name="Blye J."/>
            <person name="Boguslavskiy L."/>
            <person name="Bonnet C."/>
            <person name="Boukhgalter B."/>
            <person name="Bourzgui I."/>
            <person name="Brown A."/>
            <person name="Cahill P."/>
            <person name="Channer S."/>
            <person name="Cheshatsang Y."/>
            <person name="Chuda L."/>
            <person name="Citroen M."/>
            <person name="Collymore A."/>
            <person name="Cooke P."/>
            <person name="Costello M."/>
            <person name="D'Aco K."/>
            <person name="Daza R."/>
            <person name="De Haan G."/>
            <person name="DeGray S."/>
            <person name="DeMaso C."/>
            <person name="Dhargay N."/>
            <person name="Dooley K."/>
            <person name="Dooley E."/>
            <person name="Doricent M."/>
            <person name="Dorje P."/>
            <person name="Dorjee K."/>
            <person name="Dupes A."/>
            <person name="Elong R."/>
            <person name="Falk J."/>
            <person name="Farina A."/>
            <person name="Faro S."/>
            <person name="Ferguson D."/>
            <person name="Fisher S."/>
            <person name="Foley C.D."/>
            <person name="Franke A."/>
            <person name="Friedrich D."/>
            <person name="Gadbois L."/>
            <person name="Gearin G."/>
            <person name="Gearin C.R."/>
            <person name="Giannoukos G."/>
            <person name="Goode T."/>
            <person name="Graham J."/>
            <person name="Grandbois E."/>
            <person name="Grewal S."/>
            <person name="Gyaltsen K."/>
            <person name="Hafez N."/>
            <person name="Hagos B."/>
            <person name="Hall J."/>
            <person name="Henson C."/>
            <person name="Hollinger A."/>
            <person name="Honan T."/>
            <person name="Huard M.D."/>
            <person name="Hughes L."/>
            <person name="Hurhula B."/>
            <person name="Husby M.E."/>
            <person name="Kamat A."/>
            <person name="Kanga B."/>
            <person name="Kashin S."/>
            <person name="Khazanovich D."/>
            <person name="Kisner P."/>
            <person name="Lance K."/>
            <person name="Lara M."/>
            <person name="Lee W."/>
            <person name="Lennon N."/>
            <person name="Letendre F."/>
            <person name="LeVine R."/>
            <person name="Lipovsky A."/>
            <person name="Liu X."/>
            <person name="Liu J."/>
            <person name="Liu S."/>
            <person name="Lokyitsang T."/>
            <person name="Lokyitsang Y."/>
            <person name="Lubonja R."/>
            <person name="Lui A."/>
            <person name="MacDonald P."/>
            <person name="Magnisalis V."/>
            <person name="Maru K."/>
            <person name="Matthews C."/>
            <person name="McCusker W."/>
            <person name="McDonough S."/>
            <person name="Mehta T."/>
            <person name="Meldrim J."/>
            <person name="Meneus L."/>
            <person name="Mihai O."/>
            <person name="Mihalev A."/>
            <person name="Mihova T."/>
            <person name="Mittelman R."/>
            <person name="Mlenga V."/>
            <person name="Montmayeur A."/>
            <person name="Mulrain L."/>
            <person name="Navidi A."/>
            <person name="Naylor J."/>
            <person name="Negash T."/>
            <person name="Nguyen T."/>
            <person name="Nguyen N."/>
            <person name="Nicol R."/>
            <person name="Norbu C."/>
            <person name="Norbu N."/>
            <person name="Novod N."/>
            <person name="O'Neill B."/>
            <person name="Osman S."/>
            <person name="Markiewicz E."/>
            <person name="Oyono O.L."/>
            <person name="Patti C."/>
            <person name="Phunkhang P."/>
            <person name="Pierre F."/>
            <person name="Priest M."/>
            <person name="Raghuraman S."/>
            <person name="Rege F."/>
            <person name="Reyes R."/>
            <person name="Rise C."/>
            <person name="Rogov P."/>
            <person name="Ross K."/>
            <person name="Ryan E."/>
            <person name="Settipalli S."/>
            <person name="Shea T."/>
            <person name="Sherpa N."/>
            <person name="Shi L."/>
            <person name="Shih D."/>
            <person name="Sparrow T."/>
            <person name="Spaulding J."/>
            <person name="Stalker J."/>
            <person name="Stange-Thomann N."/>
            <person name="Stavropoulos S."/>
            <person name="Stone C."/>
            <person name="Strader C."/>
            <person name="Tesfaye S."/>
            <person name="Thomson T."/>
            <person name="Thoulutsang Y."/>
            <person name="Thoulutsang D."/>
            <person name="Topham K."/>
            <person name="Topping I."/>
            <person name="Tsamla T."/>
            <person name="Vassiliev H."/>
            <person name="Vo A."/>
            <person name="Wangchuk T."/>
            <person name="Wangdi T."/>
            <person name="Weiand M."/>
            <person name="Wilkinson J."/>
            <person name="Wilson A."/>
            <person name="Yadav S."/>
            <person name="Young G."/>
            <person name="Yu Q."/>
            <person name="Zembek L."/>
            <person name="Zhong D."/>
            <person name="Zimmer A."/>
            <person name="Zwirko Z."/>
            <person name="Jaffe D.B."/>
            <person name="Alvarez P."/>
            <person name="Brockman W."/>
            <person name="Butler J."/>
            <person name="Chin C."/>
            <person name="Gnerre S."/>
            <person name="Grabherr M."/>
            <person name="Kleber M."/>
            <person name="Mauceli E."/>
            <person name="MacCallum I."/>
        </authorList>
    </citation>
    <scope>NUCLEOTIDE SEQUENCE [LARGE SCALE GENOMIC DNA]</scope>
    <source>
        <strain evidence="16 17">TSC#14021-0224.01</strain>
    </source>
</reference>
<dbReference type="KEGG" id="der:6550776"/>
<dbReference type="GeneID" id="6550776"/>
<dbReference type="PhylomeDB" id="B3NTJ6"/>
<dbReference type="InterPro" id="IPR013083">
    <property type="entry name" value="Znf_RING/FYVE/PHD"/>
</dbReference>
<dbReference type="GO" id="GO:0008270">
    <property type="term" value="F:zinc ion binding"/>
    <property type="evidence" value="ECO:0007669"/>
    <property type="project" value="UniProtKB-KW"/>
</dbReference>
<evidence type="ECO:0000256" key="14">
    <source>
        <dbReference type="SAM" id="MobiDB-lite"/>
    </source>
</evidence>
<evidence type="ECO:0000256" key="13">
    <source>
        <dbReference type="PROSITE-ProRule" id="PRU00452"/>
    </source>
</evidence>
<dbReference type="GO" id="GO:0030915">
    <property type="term" value="C:Smc5-Smc6 complex"/>
    <property type="evidence" value="ECO:0007669"/>
    <property type="project" value="InterPro"/>
</dbReference>
<keyword evidence="9" id="KW-0862">Zinc</keyword>